<proteinExistence type="inferred from homology"/>
<evidence type="ECO:0000256" key="8">
    <source>
        <dbReference type="SAM" id="MobiDB-lite"/>
    </source>
</evidence>
<reference evidence="11" key="2">
    <citation type="submission" date="2016-01" db="EMBL/GenBank/DDBJ databases">
        <title>First complete genome sequence of a species in the genus Microterricola, an extremophilic cold active enzyme producing strain ERGS5:02 isolated from Sikkim Himalaya.</title>
        <authorList>
            <person name="Kumar R."/>
            <person name="Singh D."/>
            <person name="Swarnkar M.K."/>
        </authorList>
    </citation>
    <scope>NUCLEOTIDE SEQUENCE [LARGE SCALE GENOMIC DNA]</scope>
    <source>
        <strain evidence="11">ERGS5:02</strain>
    </source>
</reference>
<evidence type="ECO:0000256" key="7">
    <source>
        <dbReference type="RuleBase" id="RU364083"/>
    </source>
</evidence>
<dbReference type="PANTHER" id="PTHR42781:SF4">
    <property type="entry name" value="SPERMIDINE_PUTRESCINE IMPORT ATP-BINDING PROTEIN POTA"/>
    <property type="match status" value="1"/>
</dbReference>
<dbReference type="SUPFAM" id="SSF52540">
    <property type="entry name" value="P-loop containing nucleoside triphosphate hydrolases"/>
    <property type="match status" value="1"/>
</dbReference>
<evidence type="ECO:0000256" key="3">
    <source>
        <dbReference type="ARBA" id="ARBA00022741"/>
    </source>
</evidence>
<evidence type="ECO:0000256" key="2">
    <source>
        <dbReference type="ARBA" id="ARBA00022475"/>
    </source>
</evidence>
<dbReference type="PANTHER" id="PTHR42781">
    <property type="entry name" value="SPERMIDINE/PUTRESCINE IMPORT ATP-BINDING PROTEIN POTA"/>
    <property type="match status" value="1"/>
</dbReference>
<dbReference type="GO" id="GO:0015594">
    <property type="term" value="F:ABC-type putrescine transporter activity"/>
    <property type="evidence" value="ECO:0007669"/>
    <property type="project" value="InterPro"/>
</dbReference>
<name>A0A120I172_9MICO</name>
<evidence type="ECO:0000256" key="6">
    <source>
        <dbReference type="ARBA" id="ARBA00023136"/>
    </source>
</evidence>
<comment type="subunit">
    <text evidence="7">The complex is composed of two ATP-binding proteins (PotA), two transmembrane proteins (PotB and PotC) and a solute-binding protein (PotD).</text>
</comment>
<keyword evidence="1 7" id="KW-0813">Transport</keyword>
<comment type="similarity">
    <text evidence="7">Belongs to the ABC transporter superfamily. Spermidine/putrescine importer (TC 3.A.1.11.1) family.</text>
</comment>
<accession>A0A120I172</accession>
<keyword evidence="5 7" id="KW-1278">Translocase</keyword>
<dbReference type="InterPro" id="IPR003593">
    <property type="entry name" value="AAA+_ATPase"/>
</dbReference>
<dbReference type="Gene3D" id="3.40.50.300">
    <property type="entry name" value="P-loop containing nucleotide triphosphate hydrolases"/>
    <property type="match status" value="1"/>
</dbReference>
<dbReference type="InterPro" id="IPR008995">
    <property type="entry name" value="Mo/tungstate-bd_C_term_dom"/>
</dbReference>
<dbReference type="Gene3D" id="2.40.50.100">
    <property type="match status" value="1"/>
</dbReference>
<evidence type="ECO:0000256" key="1">
    <source>
        <dbReference type="ARBA" id="ARBA00022448"/>
    </source>
</evidence>
<dbReference type="FunFam" id="3.40.50.300:FF:000133">
    <property type="entry name" value="Spermidine/putrescine import ATP-binding protein PotA"/>
    <property type="match status" value="1"/>
</dbReference>
<dbReference type="EC" id="7.6.2.11" evidence="7"/>
<dbReference type="OrthoDB" id="9802264at2"/>
<dbReference type="InterPro" id="IPR050093">
    <property type="entry name" value="ABC_SmlMolc_Importer"/>
</dbReference>
<gene>
    <name evidence="7" type="primary">potA</name>
    <name evidence="10" type="ORF">AWU67_12790</name>
</gene>
<keyword evidence="11" id="KW-1185">Reference proteome</keyword>
<dbReference type="NCBIfam" id="TIGR01187">
    <property type="entry name" value="potA"/>
    <property type="match status" value="1"/>
</dbReference>
<sequence length="422" mass="44938">MEVPVTVLDDHAEASVPGVQSQSGAIELRGVSKFYGETPAVNDLSLDIAAGEFISLLGPSGCGKTTTLRMIAGFEHPDAGDILISGQSVLGQPPYRRNVNTVFQAYALFPHMSIAENVAYGLQQRRTPKAEIRERVAEALDMVQMRRFADRKPTQLSGGQQQRIALARALVNRPAVLLLDEPLGALDRQLREEMQLELKLLQSRLGITFVFVTHDQGEALSMSDRIAIMRDGHIEQLADADTIYSSPATAYVAGFVGQQNFLAGTIVGDVPGATTLQTPHGLLRAARTATGSPRLRVGDAAQAAVRPEFVQISARTGAADASQDGANRVAGTLIGVSHLGETMQYLVQLGGAHGAGTQSVLARRPTPEAPRLSVGDTVWCSWTPESVIIFAADDELPATAHVDPPTLSSASATPESPIEEHS</sequence>
<reference evidence="10 11" key="1">
    <citation type="journal article" date="2016" name="J. Biotechnol.">
        <title>First complete genome sequence of a species in the genus Microterricola, an extremophilic cold active enzyme producing bacterial strain ERGS5:02 isolated from Sikkim Himalaya.</title>
        <authorList>
            <person name="Himanshu"/>
            <person name="Swarnkar M.K."/>
            <person name="Singh D."/>
            <person name="Kumar R."/>
        </authorList>
    </citation>
    <scope>NUCLEOTIDE SEQUENCE [LARGE SCALE GENOMIC DNA]</scope>
    <source>
        <strain evidence="10 11">ERGS5:02</strain>
    </source>
</reference>
<dbReference type="SMART" id="SM00382">
    <property type="entry name" value="AAA"/>
    <property type="match status" value="1"/>
</dbReference>
<dbReference type="PROSITE" id="PS50893">
    <property type="entry name" value="ABC_TRANSPORTER_2"/>
    <property type="match status" value="1"/>
</dbReference>
<organism evidence="10 11">
    <name type="scientific">Microterricola viridarii</name>
    <dbReference type="NCBI Taxonomy" id="412690"/>
    <lineage>
        <taxon>Bacteria</taxon>
        <taxon>Bacillati</taxon>
        <taxon>Actinomycetota</taxon>
        <taxon>Actinomycetes</taxon>
        <taxon>Micrococcales</taxon>
        <taxon>Microbacteriaceae</taxon>
        <taxon>Microterricola</taxon>
    </lineage>
</organism>
<keyword evidence="6 7" id="KW-0472">Membrane</keyword>
<dbReference type="InterPro" id="IPR027417">
    <property type="entry name" value="P-loop_NTPase"/>
</dbReference>
<dbReference type="InterPro" id="IPR013611">
    <property type="entry name" value="Transp-assoc_OB_typ2"/>
</dbReference>
<dbReference type="CDD" id="cd03300">
    <property type="entry name" value="ABC_PotA_N"/>
    <property type="match status" value="1"/>
</dbReference>
<comment type="function">
    <text evidence="7">Part of the ABC transporter complex PotABCD involved in spermidine/putrescine import. Responsible for energy coupling to the transport system.</text>
</comment>
<dbReference type="Pfam" id="PF08402">
    <property type="entry name" value="TOBE_2"/>
    <property type="match status" value="1"/>
</dbReference>
<evidence type="ECO:0000256" key="4">
    <source>
        <dbReference type="ARBA" id="ARBA00022840"/>
    </source>
</evidence>
<dbReference type="Proteomes" id="UP000058305">
    <property type="component" value="Chromosome"/>
</dbReference>
<dbReference type="InterPro" id="IPR005893">
    <property type="entry name" value="PotA-like"/>
</dbReference>
<dbReference type="InterPro" id="IPR017871">
    <property type="entry name" value="ABC_transporter-like_CS"/>
</dbReference>
<keyword evidence="2 7" id="KW-1003">Cell membrane</keyword>
<dbReference type="GO" id="GO:0016887">
    <property type="term" value="F:ATP hydrolysis activity"/>
    <property type="evidence" value="ECO:0007669"/>
    <property type="project" value="InterPro"/>
</dbReference>
<dbReference type="EMBL" id="CP014145">
    <property type="protein sequence ID" value="AMB59599.1"/>
    <property type="molecule type" value="Genomic_DNA"/>
</dbReference>
<feature type="domain" description="ABC transporter" evidence="9">
    <location>
        <begin position="26"/>
        <end position="256"/>
    </location>
</feature>
<dbReference type="SUPFAM" id="SSF50331">
    <property type="entry name" value="MOP-like"/>
    <property type="match status" value="1"/>
</dbReference>
<evidence type="ECO:0000259" key="9">
    <source>
        <dbReference type="PROSITE" id="PS50893"/>
    </source>
</evidence>
<keyword evidence="4 7" id="KW-0067">ATP-binding</keyword>
<dbReference type="AlphaFoldDB" id="A0A120I172"/>
<evidence type="ECO:0000256" key="5">
    <source>
        <dbReference type="ARBA" id="ARBA00022967"/>
    </source>
</evidence>
<dbReference type="PROSITE" id="PS00211">
    <property type="entry name" value="ABC_TRANSPORTER_1"/>
    <property type="match status" value="1"/>
</dbReference>
<dbReference type="GO" id="GO:0005524">
    <property type="term" value="F:ATP binding"/>
    <property type="evidence" value="ECO:0007669"/>
    <property type="project" value="UniProtKB-KW"/>
</dbReference>
<dbReference type="InterPro" id="IPR017879">
    <property type="entry name" value="PotA_ATP-bd"/>
</dbReference>
<dbReference type="Pfam" id="PF00005">
    <property type="entry name" value="ABC_tran"/>
    <property type="match status" value="1"/>
</dbReference>
<evidence type="ECO:0000313" key="11">
    <source>
        <dbReference type="Proteomes" id="UP000058305"/>
    </source>
</evidence>
<feature type="region of interest" description="Disordered" evidence="8">
    <location>
        <begin position="400"/>
        <end position="422"/>
    </location>
</feature>
<dbReference type="KEGG" id="mvd:AWU67_12790"/>
<comment type="catalytic activity">
    <reaction evidence="7">
        <text>ATP + H2O + polyamine-[polyamine-binding protein]Side 1 = ADP + phosphate + polyamineSide 2 + [polyamine-binding protein]Side 1.</text>
        <dbReference type="EC" id="7.6.2.11"/>
    </reaction>
</comment>
<keyword evidence="3 7" id="KW-0547">Nucleotide-binding</keyword>
<protein>
    <recommendedName>
        <fullName evidence="7">Spermidine/putrescine import ATP-binding protein PotA</fullName>
        <ecNumber evidence="7">7.6.2.11</ecNumber>
    </recommendedName>
</protein>
<dbReference type="InterPro" id="IPR003439">
    <property type="entry name" value="ABC_transporter-like_ATP-bd"/>
</dbReference>
<dbReference type="GO" id="GO:0043190">
    <property type="term" value="C:ATP-binding cassette (ABC) transporter complex"/>
    <property type="evidence" value="ECO:0007669"/>
    <property type="project" value="InterPro"/>
</dbReference>
<evidence type="ECO:0000313" key="10">
    <source>
        <dbReference type="EMBL" id="AMB59599.1"/>
    </source>
</evidence>